<evidence type="ECO:0000313" key="3">
    <source>
        <dbReference type="Proteomes" id="UP000240322"/>
    </source>
</evidence>
<evidence type="ECO:0000313" key="2">
    <source>
        <dbReference type="EMBL" id="PSN85108.1"/>
    </source>
</evidence>
<dbReference type="Proteomes" id="UP000240322">
    <property type="component" value="Unassembled WGS sequence"/>
</dbReference>
<evidence type="ECO:0000256" key="1">
    <source>
        <dbReference type="SAM" id="Phobius"/>
    </source>
</evidence>
<dbReference type="AlphaFoldDB" id="A0A2R6AFK3"/>
<keyword evidence="1" id="KW-1133">Transmembrane helix</keyword>
<feature type="transmembrane region" description="Helical" evidence="1">
    <location>
        <begin position="49"/>
        <end position="76"/>
    </location>
</feature>
<sequence>MTGQTAQEVNKRAGGLPAFTSRLMLWSFGVGIIPSVVLVVALQLKSLLLLEYVHVISGGTWTGFDLFMSVILGRILASLDLPGRVEVAKRLTPTQFFVMPSLMSTTITAGIYLAESLGTFILTSPWIIAAGIVVIILTAQGFGIFIPNDMRIFIELAKPNPDRAKIARLNGINIRPMGVQGVMQLTIILIMAHIAVYPHRRPNT</sequence>
<protein>
    <recommendedName>
        <fullName evidence="4">DUF4149 domain-containing protein</fullName>
    </recommendedName>
</protein>
<feature type="transmembrane region" description="Helical" evidence="1">
    <location>
        <begin position="177"/>
        <end position="197"/>
    </location>
</feature>
<dbReference type="EMBL" id="NEXE01000254">
    <property type="protein sequence ID" value="PSN85108.1"/>
    <property type="molecule type" value="Genomic_DNA"/>
</dbReference>
<comment type="caution">
    <text evidence="2">The sequence shown here is derived from an EMBL/GenBank/DDBJ whole genome shotgun (WGS) entry which is preliminary data.</text>
</comment>
<feature type="transmembrane region" description="Helical" evidence="1">
    <location>
        <begin position="96"/>
        <end position="114"/>
    </location>
</feature>
<keyword evidence="1" id="KW-0812">Transmembrane</keyword>
<organism evidence="2 3">
    <name type="scientific">Candidatus Marsarchaeota G2 archaeon OSP_D</name>
    <dbReference type="NCBI Taxonomy" id="1978157"/>
    <lineage>
        <taxon>Archaea</taxon>
        <taxon>Candidatus Marsarchaeota</taxon>
        <taxon>Candidatus Marsarchaeota group 2</taxon>
    </lineage>
</organism>
<gene>
    <name evidence="2" type="ORF">B9Q03_12540</name>
</gene>
<keyword evidence="1" id="KW-0472">Membrane</keyword>
<feature type="transmembrane region" description="Helical" evidence="1">
    <location>
        <begin position="126"/>
        <end position="146"/>
    </location>
</feature>
<feature type="transmembrane region" description="Helical" evidence="1">
    <location>
        <begin position="23"/>
        <end position="42"/>
    </location>
</feature>
<reference evidence="2 3" key="1">
    <citation type="submission" date="2017-04" db="EMBL/GenBank/DDBJ databases">
        <title>Novel microbial lineages endemic to geothermal iron-oxide mats fill important gaps in the evolutionary history of Archaea.</title>
        <authorList>
            <person name="Jay Z.J."/>
            <person name="Beam J.P."/>
            <person name="Dlakic M."/>
            <person name="Rusch D.B."/>
            <person name="Kozubal M.A."/>
            <person name="Inskeep W.P."/>
        </authorList>
    </citation>
    <scope>NUCLEOTIDE SEQUENCE [LARGE SCALE GENOMIC DNA]</scope>
    <source>
        <strain evidence="2">OSP_D</strain>
    </source>
</reference>
<name>A0A2R6AFK3_9ARCH</name>
<accession>A0A2R6AFK3</accession>
<proteinExistence type="predicted"/>
<evidence type="ECO:0008006" key="4">
    <source>
        <dbReference type="Google" id="ProtNLM"/>
    </source>
</evidence>